<reference evidence="2 3" key="1">
    <citation type="journal article" date="2023" name="Sci. Data">
        <title>Genome assembly of the Korean intertidal mud-creeper Batillaria attramentaria.</title>
        <authorList>
            <person name="Patra A.K."/>
            <person name="Ho P.T."/>
            <person name="Jun S."/>
            <person name="Lee S.J."/>
            <person name="Kim Y."/>
            <person name="Won Y.J."/>
        </authorList>
    </citation>
    <scope>NUCLEOTIDE SEQUENCE [LARGE SCALE GENOMIC DNA]</scope>
    <source>
        <strain evidence="2">Wonlab-2016</strain>
    </source>
</reference>
<evidence type="ECO:0000313" key="3">
    <source>
        <dbReference type="Proteomes" id="UP001519460"/>
    </source>
</evidence>
<keyword evidence="3" id="KW-1185">Reference proteome</keyword>
<feature type="compositionally biased region" description="Low complexity" evidence="1">
    <location>
        <begin position="7"/>
        <end position="19"/>
    </location>
</feature>
<sequence length="101" mass="11239">MDVTRKGSGPAESGSEAGSLSVLHHASGHAHTLQSQPLRHVALHARQIQAKSKTMRRKFREGSQHDTTPLQQFIQTVHSPSDVNEKRSLVATVRDWRRLSP</sequence>
<name>A0ABD0KBM1_9CAEN</name>
<accession>A0ABD0KBM1</accession>
<dbReference type="AlphaFoldDB" id="A0ABD0KBM1"/>
<comment type="caution">
    <text evidence="2">The sequence shown here is derived from an EMBL/GenBank/DDBJ whole genome shotgun (WGS) entry which is preliminary data.</text>
</comment>
<proteinExistence type="predicted"/>
<protein>
    <submittedName>
        <fullName evidence="2">Uncharacterized protein</fullName>
    </submittedName>
</protein>
<evidence type="ECO:0000256" key="1">
    <source>
        <dbReference type="SAM" id="MobiDB-lite"/>
    </source>
</evidence>
<feature type="region of interest" description="Disordered" evidence="1">
    <location>
        <begin position="50"/>
        <end position="69"/>
    </location>
</feature>
<evidence type="ECO:0000313" key="2">
    <source>
        <dbReference type="EMBL" id="KAK7484485.1"/>
    </source>
</evidence>
<dbReference type="Proteomes" id="UP001519460">
    <property type="component" value="Unassembled WGS sequence"/>
</dbReference>
<organism evidence="2 3">
    <name type="scientific">Batillaria attramentaria</name>
    <dbReference type="NCBI Taxonomy" id="370345"/>
    <lineage>
        <taxon>Eukaryota</taxon>
        <taxon>Metazoa</taxon>
        <taxon>Spiralia</taxon>
        <taxon>Lophotrochozoa</taxon>
        <taxon>Mollusca</taxon>
        <taxon>Gastropoda</taxon>
        <taxon>Caenogastropoda</taxon>
        <taxon>Sorbeoconcha</taxon>
        <taxon>Cerithioidea</taxon>
        <taxon>Batillariidae</taxon>
        <taxon>Batillaria</taxon>
    </lineage>
</organism>
<dbReference type="EMBL" id="JACVVK020000209">
    <property type="protein sequence ID" value="KAK7484485.1"/>
    <property type="molecule type" value="Genomic_DNA"/>
</dbReference>
<gene>
    <name evidence="2" type="ORF">BaRGS_00024241</name>
</gene>
<feature type="region of interest" description="Disordered" evidence="1">
    <location>
        <begin position="1"/>
        <end position="38"/>
    </location>
</feature>